<keyword evidence="1" id="KW-0328">Glycosyltransferase</keyword>
<sequence>MFRLARGLGRVRILVSCQHYWPEPFNTGDVCEALVARGHEVTIITALPNTGMPGNDIPDEWRDSARRDVVRNGVRVIRADLHPRLTGGVNRVRNYLSFWRNANKIARSLGDEYDVAMGYQFSPVMQADPALVWAKENNKKALLYCFDLWPASLLAGGFKESSLPFRWMRSVSKRIYSQADRIAVTSPLFDEYFRSELGLSVPDSAYLPQYADDAFLSAPADSVPDGYELAKTNLTFAGNVGQAQSVETIVEAAGLLRNEPSIAFHVVGSGSHLDACKTRAAELGLHNLVFHGRKPVEDMPAYYAASDAMLVTFEASPMADYTLPRKVTTYLAAGRPVLAALDGETRRVLDEANCGLCCDTADAEGLARIVRRFAALPNEEKDRMGRRAREYYLVHFTKGRFLDELEALLANLIEER</sequence>
<gene>
    <name evidence="5" type="ORF">F8C90_07130</name>
</gene>
<accession>A0A6N6NMR4</accession>
<dbReference type="EMBL" id="WAJR01000016">
    <property type="protein sequence ID" value="KAB1640222.1"/>
    <property type="molecule type" value="Genomic_DNA"/>
</dbReference>
<evidence type="ECO:0000313" key="6">
    <source>
        <dbReference type="Proteomes" id="UP000468668"/>
    </source>
</evidence>
<dbReference type="Proteomes" id="UP000468668">
    <property type="component" value="Unassembled WGS sequence"/>
</dbReference>
<dbReference type="PANTHER" id="PTHR12526">
    <property type="entry name" value="GLYCOSYLTRANSFERASE"/>
    <property type="match status" value="1"/>
</dbReference>
<dbReference type="Pfam" id="PF13579">
    <property type="entry name" value="Glyco_trans_4_4"/>
    <property type="match status" value="1"/>
</dbReference>
<dbReference type="CDD" id="cd03794">
    <property type="entry name" value="GT4_WbuB-like"/>
    <property type="match status" value="1"/>
</dbReference>
<keyword evidence="2 5" id="KW-0808">Transferase</keyword>
<feature type="domain" description="Glycosyl transferase family 1" evidence="3">
    <location>
        <begin position="234"/>
        <end position="390"/>
    </location>
</feature>
<evidence type="ECO:0000259" key="4">
    <source>
        <dbReference type="Pfam" id="PF13579"/>
    </source>
</evidence>
<dbReference type="InterPro" id="IPR001296">
    <property type="entry name" value="Glyco_trans_1"/>
</dbReference>
<keyword evidence="6" id="KW-1185">Reference proteome</keyword>
<dbReference type="AlphaFoldDB" id="A0A6N6NMR4"/>
<name>A0A6N6NMR4_9ACTN</name>
<evidence type="ECO:0000256" key="1">
    <source>
        <dbReference type="ARBA" id="ARBA00022676"/>
    </source>
</evidence>
<proteinExistence type="predicted"/>
<evidence type="ECO:0000259" key="3">
    <source>
        <dbReference type="Pfam" id="PF00534"/>
    </source>
</evidence>
<dbReference type="PANTHER" id="PTHR12526:SF622">
    <property type="entry name" value="GLYCOSYLTRANSFERASE (GROUP I)"/>
    <property type="match status" value="1"/>
</dbReference>
<dbReference type="OrthoDB" id="3180470at2"/>
<feature type="domain" description="Glycosyltransferase subfamily 4-like N-terminal" evidence="4">
    <location>
        <begin position="28"/>
        <end position="199"/>
    </location>
</feature>
<protein>
    <submittedName>
        <fullName evidence="5">Glycosyltransferase family 4 protein</fullName>
    </submittedName>
</protein>
<dbReference type="Pfam" id="PF00534">
    <property type="entry name" value="Glycos_transf_1"/>
    <property type="match status" value="1"/>
</dbReference>
<dbReference type="SUPFAM" id="SSF53756">
    <property type="entry name" value="UDP-Glycosyltransferase/glycogen phosphorylase"/>
    <property type="match status" value="1"/>
</dbReference>
<dbReference type="GO" id="GO:0016757">
    <property type="term" value="F:glycosyltransferase activity"/>
    <property type="evidence" value="ECO:0007669"/>
    <property type="project" value="UniProtKB-KW"/>
</dbReference>
<comment type="caution">
    <text evidence="5">The sequence shown here is derived from an EMBL/GenBank/DDBJ whole genome shotgun (WGS) entry which is preliminary data.</text>
</comment>
<dbReference type="InterPro" id="IPR028098">
    <property type="entry name" value="Glyco_trans_4-like_N"/>
</dbReference>
<organism evidence="5 6">
    <name type="scientific">Ellagibacter isourolithinifaciens</name>
    <dbReference type="NCBI Taxonomy" id="2137581"/>
    <lineage>
        <taxon>Bacteria</taxon>
        <taxon>Bacillati</taxon>
        <taxon>Actinomycetota</taxon>
        <taxon>Coriobacteriia</taxon>
        <taxon>Eggerthellales</taxon>
        <taxon>Eggerthellaceae</taxon>
        <taxon>Ellagibacter</taxon>
    </lineage>
</organism>
<evidence type="ECO:0000313" key="5">
    <source>
        <dbReference type="EMBL" id="KAB1640222.1"/>
    </source>
</evidence>
<dbReference type="Gene3D" id="3.40.50.2000">
    <property type="entry name" value="Glycogen Phosphorylase B"/>
    <property type="match status" value="2"/>
</dbReference>
<reference evidence="5 6" key="1">
    <citation type="submission" date="2019-09" db="EMBL/GenBank/DDBJ databases">
        <title>Whole genome shotgun sequencing (WGS) of Ellagibacter isourolithinifaciens DSM 104140(T) and Adlercreutzia muris DSM 29508(T).</title>
        <authorList>
            <person name="Stoll D.A."/>
            <person name="Danylec N."/>
            <person name="Huch M."/>
        </authorList>
    </citation>
    <scope>NUCLEOTIDE SEQUENCE [LARGE SCALE GENOMIC DNA]</scope>
    <source>
        <strain evidence="5 6">DSM 104140</strain>
    </source>
</reference>
<evidence type="ECO:0000256" key="2">
    <source>
        <dbReference type="ARBA" id="ARBA00022679"/>
    </source>
</evidence>